<evidence type="ECO:0000313" key="1">
    <source>
        <dbReference type="EMBL" id="KKQ70949.1"/>
    </source>
</evidence>
<protein>
    <recommendedName>
        <fullName evidence="3">Nucleoid-associated protein</fullName>
    </recommendedName>
</protein>
<dbReference type="SUPFAM" id="SSF82607">
    <property type="entry name" value="YbaB-like"/>
    <property type="match status" value="1"/>
</dbReference>
<dbReference type="GO" id="GO:0003677">
    <property type="term" value="F:DNA binding"/>
    <property type="evidence" value="ECO:0007669"/>
    <property type="project" value="InterPro"/>
</dbReference>
<evidence type="ECO:0008006" key="3">
    <source>
        <dbReference type="Google" id="ProtNLM"/>
    </source>
</evidence>
<dbReference type="Gene3D" id="3.30.1310.10">
    <property type="entry name" value="Nucleoid-associated protein YbaB-like domain"/>
    <property type="match status" value="1"/>
</dbReference>
<dbReference type="Pfam" id="PF02575">
    <property type="entry name" value="YbaB_DNA_bd"/>
    <property type="match status" value="1"/>
</dbReference>
<sequence length="91" mass="10272">MFNKLKQIKDLRSQAKTMQNALSGESVNVNKNGVTITMNGNMEVTKIEITNDLSKEELAKIFTSLFNDAIKQTQRVMAKKMQEMGGFPNLF</sequence>
<comment type="caution">
    <text evidence="1">The sequence shown here is derived from an EMBL/GenBank/DDBJ whole genome shotgun (WGS) entry which is preliminary data.</text>
</comment>
<name>A0A0G0MB14_9BACT</name>
<reference evidence="1 2" key="1">
    <citation type="journal article" date="2015" name="Nature">
        <title>rRNA introns, odd ribosomes, and small enigmatic genomes across a large radiation of phyla.</title>
        <authorList>
            <person name="Brown C.T."/>
            <person name="Hug L.A."/>
            <person name="Thomas B.C."/>
            <person name="Sharon I."/>
            <person name="Castelle C.J."/>
            <person name="Singh A."/>
            <person name="Wilkins M.J."/>
            <person name="Williams K.H."/>
            <person name="Banfield J.F."/>
        </authorList>
    </citation>
    <scope>NUCLEOTIDE SEQUENCE [LARGE SCALE GENOMIC DNA]</scope>
</reference>
<dbReference type="InterPro" id="IPR036894">
    <property type="entry name" value="YbaB-like_sf"/>
</dbReference>
<dbReference type="EMBL" id="LBUU01000002">
    <property type="protein sequence ID" value="KKQ70949.1"/>
    <property type="molecule type" value="Genomic_DNA"/>
</dbReference>
<dbReference type="Proteomes" id="UP000034022">
    <property type="component" value="Unassembled WGS sequence"/>
</dbReference>
<organism evidence="1 2">
    <name type="scientific">Candidatus Falkowbacteria bacterium GW2011_GWE1_38_31</name>
    <dbReference type="NCBI Taxonomy" id="1618638"/>
    <lineage>
        <taxon>Bacteria</taxon>
        <taxon>Candidatus Falkowiibacteriota</taxon>
    </lineage>
</organism>
<accession>A0A0G0MB14</accession>
<gene>
    <name evidence="1" type="ORF">US91_C0002G0028</name>
</gene>
<evidence type="ECO:0000313" key="2">
    <source>
        <dbReference type="Proteomes" id="UP000034022"/>
    </source>
</evidence>
<dbReference type="InterPro" id="IPR004401">
    <property type="entry name" value="YbaB/EbfC"/>
</dbReference>
<dbReference type="AlphaFoldDB" id="A0A0G0MB14"/>
<proteinExistence type="predicted"/>